<gene>
    <name evidence="2" type="ORF">ACPOL_4344</name>
</gene>
<evidence type="ECO:0000313" key="2">
    <source>
        <dbReference type="EMBL" id="AXC13619.1"/>
    </source>
</evidence>
<dbReference type="GO" id="GO:0006352">
    <property type="term" value="P:DNA-templated transcription initiation"/>
    <property type="evidence" value="ECO:0007669"/>
    <property type="project" value="InterPro"/>
</dbReference>
<sequence length="157" mass="17733">MAANYMRRERGEHTLQATALVHEAYLRLFDETTDWVDRAHFLAIAAITMRRILVEHARSSRRIKRGSGAKRIELDDLLQIQPPMDLDVLSLDFALSRLTEQDARKGRLIELTYFGGMNAAETAIVLGVSTATVNRDLKLAKAWLRNEIGSAQARLES</sequence>
<dbReference type="InterPro" id="IPR013324">
    <property type="entry name" value="RNA_pol_sigma_r3/r4-like"/>
</dbReference>
<dbReference type="GO" id="GO:0003700">
    <property type="term" value="F:DNA-binding transcription factor activity"/>
    <property type="evidence" value="ECO:0007669"/>
    <property type="project" value="InterPro"/>
</dbReference>
<dbReference type="SUPFAM" id="SSF88659">
    <property type="entry name" value="Sigma3 and sigma4 domains of RNA polymerase sigma factors"/>
    <property type="match status" value="1"/>
</dbReference>
<evidence type="ECO:0000259" key="1">
    <source>
        <dbReference type="Pfam" id="PF07638"/>
    </source>
</evidence>
<dbReference type="Pfam" id="PF07638">
    <property type="entry name" value="Sigma70_ECF"/>
    <property type="match status" value="1"/>
</dbReference>
<name>A0A2Z5G3H5_9BACT</name>
<reference evidence="2 3" key="1">
    <citation type="journal article" date="2018" name="Front. Microbiol.">
        <title>Hydrolytic Capabilities as a Key to Environmental Success: Chitinolytic and Cellulolytic Acidobacteria From Acidic Sub-arctic Soils and Boreal Peatlands.</title>
        <authorList>
            <person name="Belova S.E."/>
            <person name="Ravin N.V."/>
            <person name="Pankratov T.A."/>
            <person name="Rakitin A.L."/>
            <person name="Ivanova A.A."/>
            <person name="Beletsky A.V."/>
            <person name="Mardanov A.V."/>
            <person name="Sinninghe Damste J.S."/>
            <person name="Dedysh S.N."/>
        </authorList>
    </citation>
    <scope>NUCLEOTIDE SEQUENCE [LARGE SCALE GENOMIC DNA]</scope>
    <source>
        <strain evidence="2 3">SBC82</strain>
    </source>
</reference>
<dbReference type="InterPro" id="IPR053812">
    <property type="entry name" value="HTH_Sigma70_ECF-like"/>
</dbReference>
<dbReference type="AlphaFoldDB" id="A0A2Z5G3H5"/>
<accession>A0A2Z5G3H5</accession>
<dbReference type="InterPro" id="IPR014284">
    <property type="entry name" value="RNA_pol_sigma-70_dom"/>
</dbReference>
<feature type="domain" description="RNA polymerase sigma-70 ECF-like HTH" evidence="1">
    <location>
        <begin position="1"/>
        <end position="148"/>
    </location>
</feature>
<dbReference type="InterPro" id="IPR011517">
    <property type="entry name" value="RNA_pol_sigma70_ECF-like"/>
</dbReference>
<dbReference type="EMBL" id="CP030840">
    <property type="protein sequence ID" value="AXC13619.1"/>
    <property type="molecule type" value="Genomic_DNA"/>
</dbReference>
<dbReference type="NCBIfam" id="TIGR02937">
    <property type="entry name" value="sigma70-ECF"/>
    <property type="match status" value="1"/>
</dbReference>
<proteinExistence type="predicted"/>
<organism evidence="2 3">
    <name type="scientific">Acidisarcina polymorpha</name>
    <dbReference type="NCBI Taxonomy" id="2211140"/>
    <lineage>
        <taxon>Bacteria</taxon>
        <taxon>Pseudomonadati</taxon>
        <taxon>Acidobacteriota</taxon>
        <taxon>Terriglobia</taxon>
        <taxon>Terriglobales</taxon>
        <taxon>Acidobacteriaceae</taxon>
        <taxon>Acidisarcina</taxon>
    </lineage>
</organism>
<dbReference type="Proteomes" id="UP000253606">
    <property type="component" value="Chromosome"/>
</dbReference>
<dbReference type="InterPro" id="IPR036388">
    <property type="entry name" value="WH-like_DNA-bd_sf"/>
</dbReference>
<keyword evidence="3" id="KW-1185">Reference proteome</keyword>
<dbReference type="Gene3D" id="1.10.10.10">
    <property type="entry name" value="Winged helix-like DNA-binding domain superfamily/Winged helix DNA-binding domain"/>
    <property type="match status" value="1"/>
</dbReference>
<dbReference type="NCBIfam" id="TIGR02999">
    <property type="entry name" value="Sig-70_X6"/>
    <property type="match status" value="1"/>
</dbReference>
<protein>
    <recommendedName>
        <fullName evidence="1">RNA polymerase sigma-70 ECF-like HTH domain-containing protein</fullName>
    </recommendedName>
</protein>
<evidence type="ECO:0000313" key="3">
    <source>
        <dbReference type="Proteomes" id="UP000253606"/>
    </source>
</evidence>
<dbReference type="KEGG" id="abas:ACPOL_4344"/>